<keyword evidence="6 9" id="KW-0547">Nucleotide-binding</keyword>
<keyword evidence="4 9" id="KW-0963">Cytoplasm</keyword>
<dbReference type="InterPro" id="IPR004161">
    <property type="entry name" value="EFTu-like_2"/>
</dbReference>
<dbReference type="Gene3D" id="2.40.30.10">
    <property type="entry name" value="Translation factors"/>
    <property type="match status" value="2"/>
</dbReference>
<organism evidence="13 14">
    <name type="scientific">Microvenator marinus</name>
    <dbReference type="NCBI Taxonomy" id="2600177"/>
    <lineage>
        <taxon>Bacteria</taxon>
        <taxon>Deltaproteobacteria</taxon>
        <taxon>Bradymonadales</taxon>
        <taxon>Microvenatoraceae</taxon>
        <taxon>Microvenator</taxon>
    </lineage>
</organism>
<dbReference type="NCBIfam" id="TIGR00231">
    <property type="entry name" value="small_GTP"/>
    <property type="match status" value="1"/>
</dbReference>
<dbReference type="NCBIfam" id="TIGR00487">
    <property type="entry name" value="IF-2"/>
    <property type="match status" value="1"/>
</dbReference>
<dbReference type="InterPro" id="IPR009000">
    <property type="entry name" value="Transl_B-barrel_sf"/>
</dbReference>
<dbReference type="Proteomes" id="UP000321595">
    <property type="component" value="Chromosome"/>
</dbReference>
<dbReference type="GO" id="GO:0003924">
    <property type="term" value="F:GTPase activity"/>
    <property type="evidence" value="ECO:0007669"/>
    <property type="project" value="UniProtKB-UniRule"/>
</dbReference>
<dbReference type="FunFam" id="3.40.50.300:FF:000019">
    <property type="entry name" value="Translation initiation factor IF-2"/>
    <property type="match status" value="1"/>
</dbReference>
<dbReference type="CDD" id="cd03692">
    <property type="entry name" value="mtIF2_IVc"/>
    <property type="match status" value="1"/>
</dbReference>
<feature type="region of interest" description="Disordered" evidence="11">
    <location>
        <begin position="248"/>
        <end position="315"/>
    </location>
</feature>
<dbReference type="KEGG" id="bbae:FRD01_00865"/>
<dbReference type="GO" id="GO:0003743">
    <property type="term" value="F:translation initiation factor activity"/>
    <property type="evidence" value="ECO:0007669"/>
    <property type="project" value="UniProtKB-UniRule"/>
</dbReference>
<evidence type="ECO:0000256" key="10">
    <source>
        <dbReference type="RuleBase" id="RU000644"/>
    </source>
</evidence>
<comment type="function">
    <text evidence="9 10">One of the essential components for the initiation of protein synthesis. Protects formylmethionyl-tRNA from spontaneous hydrolysis and promotes its binding to the 30S ribosomal subunits. Also involved in the hydrolysis of GTP during the formation of the 70S ribosomal complex.</text>
</comment>
<evidence type="ECO:0000256" key="9">
    <source>
        <dbReference type="HAMAP-Rule" id="MF_00100"/>
    </source>
</evidence>
<dbReference type="FunFam" id="3.40.50.10050:FF:000001">
    <property type="entry name" value="Translation initiation factor IF-2"/>
    <property type="match status" value="1"/>
</dbReference>
<dbReference type="Gene3D" id="1.10.10.2480">
    <property type="match status" value="1"/>
</dbReference>
<dbReference type="CDD" id="cd03702">
    <property type="entry name" value="IF2_mtIF2_II"/>
    <property type="match status" value="1"/>
</dbReference>
<dbReference type="Pfam" id="PF22042">
    <property type="entry name" value="EF-G_D2"/>
    <property type="match status" value="1"/>
</dbReference>
<dbReference type="EMBL" id="CP042467">
    <property type="protein sequence ID" value="QED25836.1"/>
    <property type="molecule type" value="Genomic_DNA"/>
</dbReference>
<dbReference type="PROSITE" id="PS51722">
    <property type="entry name" value="G_TR_2"/>
    <property type="match status" value="1"/>
</dbReference>
<dbReference type="InterPro" id="IPR015760">
    <property type="entry name" value="TIF_IF2"/>
</dbReference>
<dbReference type="InterPro" id="IPR000795">
    <property type="entry name" value="T_Tr_GTP-bd_dom"/>
</dbReference>
<dbReference type="Gene3D" id="3.40.50.10050">
    <property type="entry name" value="Translation initiation factor IF- 2, domain 3"/>
    <property type="match status" value="1"/>
</dbReference>
<dbReference type="Gene3D" id="3.40.50.300">
    <property type="entry name" value="P-loop containing nucleotide triphosphate hydrolases"/>
    <property type="match status" value="1"/>
</dbReference>
<name>A0A5B8XQ02_9DELT</name>
<evidence type="ECO:0000256" key="3">
    <source>
        <dbReference type="ARBA" id="ARBA00020675"/>
    </source>
</evidence>
<dbReference type="HAMAP" id="MF_00100_B">
    <property type="entry name" value="IF_2_B"/>
    <property type="match status" value="1"/>
</dbReference>
<dbReference type="FunFam" id="2.40.30.10:FF:000007">
    <property type="entry name" value="Translation initiation factor IF-2"/>
    <property type="match status" value="1"/>
</dbReference>
<dbReference type="InterPro" id="IPR036925">
    <property type="entry name" value="TIF_IF2_dom3_sf"/>
</dbReference>
<sequence length="902" mass="97942">MSKQRRVYELARDLGLNKQELVTRINEMGLGIPNVNQMSWLSESDVAKIKKAVAGGAEEEPEVAAPSKKKSSKKKAEPVEVAAAPDAEDEPSPVVPVRRRKKVEETEADDIFAPMARRVVTEEPKAEEPKVEEPKVEEPVVAEAPETAVEEAPEPKAEEPTVEEPVVAETPEEPKVEEAPKVEDAAPAAPSEPKVEKTPEVAAPRARRAEKPEGEGAKIIQKGPEKPRQGAQILGTISQTVLIERLQAEGKDFSPGPKRATGKQDNTGRSKRVVEGRDLYDAKSRRQTKGRQKGGKDNKKSSTPQPVAAPQAEHKKVIRIEDAITVGDLAHQMGVKAGQVAMKLLEGGMMANVNTVLDFDTSALMAEEFGYTVENVAFDITQFYDTTPDPEETLQSRPPVVTVMGHVDHGKTSLLDAIRSSTVASGEAGGITQHIGAYQVQAGKNLITFLDTPGHEAFTALRARGAQATDIVILVVAADDGVMPQTVEAINHAKDAGVPVVVAINKIDKEGANPDRIRQALSEYDLLPEEWGGKTLYVEVSAKQMLNIDGLVDTIMLQTELEELRANPDRDAQGVVIEAELDVGRGPVATLLVQRGTLKPGDIVVSGQYYGRVRTMNDERRRSVKTAIPSQPVEITGIGGVPEAGEPFFVVTDEKDARRITQFVIERRKKEEMASRAKESSATSLDDLSAMIREGELKELKVIIKGDVQGSVEALKESFSKIGNEEVAVKVIHNAVGGITENDVNLAASSSESSLVIGFNVRADPRAQEMAEKYGVRILTFSIIYDAIDRIRGILEGMLAPIVEEHVIGKVDVREVFSSPKAGTIAGSYVLDGIVRRNAKARLKRGEKVVVDTTISSLRRFKDDVKEVRAGFECGLSLHNFNDIRVGDIVEAYELKEVAAKL</sequence>
<feature type="compositionally biased region" description="Basic and acidic residues" evidence="11">
    <location>
        <begin position="266"/>
        <end position="284"/>
    </location>
</feature>
<feature type="region of interest" description="Disordered" evidence="11">
    <location>
        <begin position="52"/>
        <end position="236"/>
    </location>
</feature>
<proteinExistence type="inferred from homology"/>
<dbReference type="Pfam" id="PF00009">
    <property type="entry name" value="GTP_EFTU"/>
    <property type="match status" value="1"/>
</dbReference>
<dbReference type="FunFam" id="2.40.30.10:FF:000008">
    <property type="entry name" value="Translation initiation factor IF-2"/>
    <property type="match status" value="1"/>
</dbReference>
<evidence type="ECO:0000256" key="11">
    <source>
        <dbReference type="SAM" id="MobiDB-lite"/>
    </source>
</evidence>
<comment type="subcellular location">
    <subcellularLocation>
        <location evidence="1 9">Cytoplasm</location>
    </subcellularLocation>
</comment>
<feature type="compositionally biased region" description="Basic and acidic residues" evidence="11">
    <location>
        <begin position="207"/>
        <end position="216"/>
    </location>
</feature>
<dbReference type="Pfam" id="PF11987">
    <property type="entry name" value="IF-2"/>
    <property type="match status" value="1"/>
</dbReference>
<keyword evidence="7 9" id="KW-0648">Protein biosynthesis</keyword>
<feature type="compositionally biased region" description="Basic and acidic residues" evidence="11">
    <location>
        <begin position="172"/>
        <end position="184"/>
    </location>
</feature>
<evidence type="ECO:0000256" key="1">
    <source>
        <dbReference type="ARBA" id="ARBA00004496"/>
    </source>
</evidence>
<dbReference type="SUPFAM" id="SSF52156">
    <property type="entry name" value="Initiation factor IF2/eIF5b, domain 3"/>
    <property type="match status" value="1"/>
</dbReference>
<evidence type="ECO:0000256" key="6">
    <source>
        <dbReference type="ARBA" id="ARBA00022741"/>
    </source>
</evidence>
<keyword evidence="8 9" id="KW-0342">GTP-binding</keyword>
<dbReference type="SUPFAM" id="SSF52540">
    <property type="entry name" value="P-loop containing nucleoside triphosphate hydrolases"/>
    <property type="match status" value="1"/>
</dbReference>
<dbReference type="InterPro" id="IPR023115">
    <property type="entry name" value="TIF_IF2_dom3"/>
</dbReference>
<dbReference type="InterPro" id="IPR000178">
    <property type="entry name" value="TF_IF2_bacterial-like"/>
</dbReference>
<dbReference type="RefSeq" id="WP_146956757.1">
    <property type="nucleotide sequence ID" value="NZ_CP042467.1"/>
</dbReference>
<dbReference type="InterPro" id="IPR006847">
    <property type="entry name" value="IF2_N"/>
</dbReference>
<dbReference type="AlphaFoldDB" id="A0A5B8XQ02"/>
<keyword evidence="14" id="KW-1185">Reference proteome</keyword>
<protein>
    <recommendedName>
        <fullName evidence="3 9">Translation initiation factor IF-2</fullName>
    </recommendedName>
</protein>
<dbReference type="InterPro" id="IPR027417">
    <property type="entry name" value="P-loop_NTPase"/>
</dbReference>
<evidence type="ECO:0000256" key="2">
    <source>
        <dbReference type="ARBA" id="ARBA00007733"/>
    </source>
</evidence>
<dbReference type="PANTHER" id="PTHR43381">
    <property type="entry name" value="TRANSLATION INITIATION FACTOR IF-2-RELATED"/>
    <property type="match status" value="1"/>
</dbReference>
<dbReference type="InterPro" id="IPR005225">
    <property type="entry name" value="Small_GTP-bd"/>
</dbReference>
<reference evidence="13 14" key="1">
    <citation type="submission" date="2019-08" db="EMBL/GenBank/DDBJ databases">
        <authorList>
            <person name="Liang Q."/>
        </authorList>
    </citation>
    <scope>NUCLEOTIDE SEQUENCE [LARGE SCALE GENOMIC DNA]</scope>
    <source>
        <strain evidence="13 14">V1718</strain>
    </source>
</reference>
<evidence type="ECO:0000259" key="12">
    <source>
        <dbReference type="PROSITE" id="PS51722"/>
    </source>
</evidence>
<dbReference type="Pfam" id="PF03144">
    <property type="entry name" value="GTP_EFTU_D2"/>
    <property type="match status" value="1"/>
</dbReference>
<gene>
    <name evidence="9 13" type="primary">infB</name>
    <name evidence="13" type="ORF">FRD01_00865</name>
</gene>
<evidence type="ECO:0000256" key="4">
    <source>
        <dbReference type="ARBA" id="ARBA00022490"/>
    </source>
</evidence>
<dbReference type="InterPro" id="IPR044145">
    <property type="entry name" value="IF2_II"/>
</dbReference>
<dbReference type="OrthoDB" id="9811804at2"/>
<comment type="similarity">
    <text evidence="2 9 10">Belongs to the TRAFAC class translation factor GTPase superfamily. Classic translation factor GTPase family. IF-2 subfamily.</text>
</comment>
<dbReference type="SUPFAM" id="SSF50447">
    <property type="entry name" value="Translation proteins"/>
    <property type="match status" value="2"/>
</dbReference>
<evidence type="ECO:0000256" key="7">
    <source>
        <dbReference type="ARBA" id="ARBA00022917"/>
    </source>
</evidence>
<evidence type="ECO:0000256" key="5">
    <source>
        <dbReference type="ARBA" id="ARBA00022540"/>
    </source>
</evidence>
<evidence type="ECO:0000313" key="14">
    <source>
        <dbReference type="Proteomes" id="UP000321595"/>
    </source>
</evidence>
<accession>A0A5B8XQ02</accession>
<evidence type="ECO:0000256" key="8">
    <source>
        <dbReference type="ARBA" id="ARBA00023134"/>
    </source>
</evidence>
<feature type="compositionally biased region" description="Basic and acidic residues" evidence="11">
    <location>
        <begin position="119"/>
        <end position="138"/>
    </location>
</feature>
<feature type="binding site" evidence="9">
    <location>
        <begin position="405"/>
        <end position="412"/>
    </location>
    <ligand>
        <name>GTP</name>
        <dbReference type="ChEBI" id="CHEBI:37565"/>
    </ligand>
</feature>
<feature type="binding site" evidence="9">
    <location>
        <begin position="451"/>
        <end position="455"/>
    </location>
    <ligand>
        <name>GTP</name>
        <dbReference type="ChEBI" id="CHEBI:37565"/>
    </ligand>
</feature>
<dbReference type="CDD" id="cd01887">
    <property type="entry name" value="IF2_eIF5B"/>
    <property type="match status" value="1"/>
</dbReference>
<dbReference type="GO" id="GO:0005525">
    <property type="term" value="F:GTP binding"/>
    <property type="evidence" value="ECO:0007669"/>
    <property type="project" value="UniProtKB-KW"/>
</dbReference>
<dbReference type="InterPro" id="IPR053905">
    <property type="entry name" value="EF-G-like_DII"/>
</dbReference>
<feature type="region of interest" description="G-domain" evidence="9">
    <location>
        <begin position="399"/>
        <end position="547"/>
    </location>
</feature>
<evidence type="ECO:0000313" key="13">
    <source>
        <dbReference type="EMBL" id="QED25836.1"/>
    </source>
</evidence>
<dbReference type="PANTHER" id="PTHR43381:SF5">
    <property type="entry name" value="TR-TYPE G DOMAIN-CONTAINING PROTEIN"/>
    <property type="match status" value="1"/>
</dbReference>
<feature type="domain" description="Tr-type G" evidence="12">
    <location>
        <begin position="396"/>
        <end position="565"/>
    </location>
</feature>
<feature type="binding site" evidence="9">
    <location>
        <begin position="505"/>
        <end position="508"/>
    </location>
    <ligand>
        <name>GTP</name>
        <dbReference type="ChEBI" id="CHEBI:37565"/>
    </ligand>
</feature>
<dbReference type="GO" id="GO:0005829">
    <property type="term" value="C:cytosol"/>
    <property type="evidence" value="ECO:0007669"/>
    <property type="project" value="TreeGrafter"/>
</dbReference>
<dbReference type="Pfam" id="PF04760">
    <property type="entry name" value="IF2_N"/>
    <property type="match status" value="1"/>
</dbReference>
<keyword evidence="5 9" id="KW-0396">Initiation factor</keyword>